<accession>A0A7H4P7W8</accession>
<evidence type="ECO:0000313" key="1">
    <source>
        <dbReference type="EMBL" id="STW08533.1"/>
    </source>
</evidence>
<dbReference type="AlphaFoldDB" id="A0A7H4P7W8"/>
<name>A0A7H4P7W8_9ENTR</name>
<organism evidence="1 2">
    <name type="scientific">Klebsiella grimontii</name>
    <dbReference type="NCBI Taxonomy" id="2058152"/>
    <lineage>
        <taxon>Bacteria</taxon>
        <taxon>Pseudomonadati</taxon>
        <taxon>Pseudomonadota</taxon>
        <taxon>Gammaproteobacteria</taxon>
        <taxon>Enterobacterales</taxon>
        <taxon>Enterobacteriaceae</taxon>
        <taxon>Klebsiella/Raoultella group</taxon>
        <taxon>Klebsiella</taxon>
    </lineage>
</organism>
<evidence type="ECO:0000313" key="2">
    <source>
        <dbReference type="Proteomes" id="UP000254571"/>
    </source>
</evidence>
<comment type="caution">
    <text evidence="1">The sequence shown here is derived from an EMBL/GenBank/DDBJ whole genome shotgun (WGS) entry which is preliminary data.</text>
</comment>
<sequence>MVFDKALGRGRFADGVLALLQEQRIVAKQQIGLAQPFSELRAELFRVQPNHQLPSVVETRLPEVEAAGVVATGFSSSLVASTSATCTLGSLRISCSAALSYIS</sequence>
<gene>
    <name evidence="1" type="ORF">NCTC9149_04996</name>
</gene>
<proteinExistence type="predicted"/>
<dbReference type="EMBL" id="UGMX01000002">
    <property type="protein sequence ID" value="STW08533.1"/>
    <property type="molecule type" value="Genomic_DNA"/>
</dbReference>
<reference evidence="1 2" key="1">
    <citation type="submission" date="2018-06" db="EMBL/GenBank/DDBJ databases">
        <authorList>
            <consortium name="Pathogen Informatics"/>
            <person name="Doyle S."/>
        </authorList>
    </citation>
    <scope>NUCLEOTIDE SEQUENCE [LARGE SCALE GENOMIC DNA]</scope>
    <source>
        <strain evidence="1 2">NCTC9149</strain>
    </source>
</reference>
<dbReference type="Proteomes" id="UP000254571">
    <property type="component" value="Unassembled WGS sequence"/>
</dbReference>
<protein>
    <submittedName>
        <fullName evidence="1">Uncharacterized protein</fullName>
    </submittedName>
</protein>